<dbReference type="EMBL" id="CP017819">
    <property type="protein sequence ID" value="APA10155.1"/>
    <property type="molecule type" value="Genomic_DNA"/>
</dbReference>
<feature type="transmembrane region" description="Helical" evidence="2">
    <location>
        <begin position="12"/>
        <end position="32"/>
    </location>
</feature>
<feature type="transmembrane region" description="Helical" evidence="2">
    <location>
        <begin position="142"/>
        <end position="162"/>
    </location>
</feature>
<evidence type="ECO:0000256" key="1">
    <source>
        <dbReference type="SAM" id="MobiDB-lite"/>
    </source>
</evidence>
<name>A0A1D9Q5E4_SCLS1</name>
<evidence type="ECO:0000313" key="3">
    <source>
        <dbReference type="EMBL" id="APA10155.1"/>
    </source>
</evidence>
<gene>
    <name evidence="3" type="ORF">sscle_06g049250</name>
</gene>
<keyword evidence="2" id="KW-0472">Membrane</keyword>
<accession>A0A1D9Q5E4</accession>
<proteinExistence type="predicted"/>
<evidence type="ECO:0000313" key="4">
    <source>
        <dbReference type="Proteomes" id="UP000177798"/>
    </source>
</evidence>
<evidence type="ECO:0000256" key="2">
    <source>
        <dbReference type="SAM" id="Phobius"/>
    </source>
</evidence>
<organism evidence="3 4">
    <name type="scientific">Sclerotinia sclerotiorum (strain ATCC 18683 / 1980 / Ss-1)</name>
    <name type="common">White mold</name>
    <name type="synonym">Whetzelinia sclerotiorum</name>
    <dbReference type="NCBI Taxonomy" id="665079"/>
    <lineage>
        <taxon>Eukaryota</taxon>
        <taxon>Fungi</taxon>
        <taxon>Dikarya</taxon>
        <taxon>Ascomycota</taxon>
        <taxon>Pezizomycotina</taxon>
        <taxon>Leotiomycetes</taxon>
        <taxon>Helotiales</taxon>
        <taxon>Sclerotiniaceae</taxon>
        <taxon>Sclerotinia</taxon>
    </lineage>
</organism>
<dbReference type="AlphaFoldDB" id="A0A1D9Q5E4"/>
<reference evidence="4" key="1">
    <citation type="journal article" date="2017" name="Genome Biol. Evol.">
        <title>The complete genome sequence of the phytopathogenic fungus Sclerotinia sclerotiorum reveals insights into the genome architecture of broad host range pathogens.</title>
        <authorList>
            <person name="Derbyshire M."/>
            <person name="Denton-Giles M."/>
            <person name="Hegedus D."/>
            <person name="Seifbarghy S."/>
            <person name="Rollins J."/>
            <person name="van Kan J."/>
            <person name="Seidl M.F."/>
            <person name="Faino L."/>
            <person name="Mbengue M."/>
            <person name="Navaud O."/>
            <person name="Raffaele S."/>
            <person name="Hammond-Kosack K."/>
            <person name="Heard S."/>
            <person name="Oliver R."/>
        </authorList>
    </citation>
    <scope>NUCLEOTIDE SEQUENCE [LARGE SCALE GENOMIC DNA]</scope>
    <source>
        <strain evidence="4">ATCC 18683 / 1980 / Ss-1</strain>
    </source>
</reference>
<protein>
    <submittedName>
        <fullName evidence="3">Uncharacterized protein</fullName>
    </submittedName>
</protein>
<feature type="transmembrane region" description="Helical" evidence="2">
    <location>
        <begin position="268"/>
        <end position="286"/>
    </location>
</feature>
<feature type="transmembrane region" description="Helical" evidence="2">
    <location>
        <begin position="306"/>
        <end position="328"/>
    </location>
</feature>
<feature type="compositionally biased region" description="Polar residues" evidence="1">
    <location>
        <begin position="445"/>
        <end position="460"/>
    </location>
</feature>
<feature type="transmembrane region" description="Helical" evidence="2">
    <location>
        <begin position="174"/>
        <end position="197"/>
    </location>
</feature>
<keyword evidence="2" id="KW-0812">Transmembrane</keyword>
<feature type="transmembrane region" description="Helical" evidence="2">
    <location>
        <begin position="241"/>
        <end position="261"/>
    </location>
</feature>
<feature type="transmembrane region" description="Helical" evidence="2">
    <location>
        <begin position="60"/>
        <end position="79"/>
    </location>
</feature>
<keyword evidence="2" id="KW-1133">Transmembrane helix</keyword>
<dbReference type="OrthoDB" id="2126185at2759"/>
<feature type="region of interest" description="Disordered" evidence="1">
    <location>
        <begin position="417"/>
        <end position="470"/>
    </location>
</feature>
<dbReference type="VEuPathDB" id="FungiDB:sscle_06g049250"/>
<sequence>MAPVEIDQDPSFLPTLQIGGHILLIICLTALVSRTMYRSYLALPPSSATRHRQHLRRDHVKIFISLALLGLITAGWFGVSGASLSYRVWAAERGVELPDSFFGDKGAFRLGQHPGRFDIIRWLNDTPFYRDNLEIVAENAKYFWWGQQASFAMNSFSTYVAIEGRRRNISNLWAFILLGQLVNVSFAQNLWFVAILLTPVPLPENVDILTDTRRAFGSVHKLWFEKIVPQRANNWLPSSGFYIALLLFGHGAMFLTPFAANTSSFGKIALLSVSLPFAPLLLPYVIPEHWGTTYDHPHKAHSSYMGVFRSISVISSILHFRTTGLALLHNTPENHYYRHSILHPLEKIHRSNTNRIFKALERVLGSIADHPAVGSVGYDVLLSGLSLGTWSAIRALDGNEILRVVIPWMNKSSTGVKVKEEVESTAKSTDISPLRRRGRPRKSTKSQQDTTYVPTPSTYAGATEGDQDGDEDWEISALTWGIVSAAGLGVGSAAVYGAEMTAR</sequence>
<feature type="compositionally biased region" description="Basic residues" evidence="1">
    <location>
        <begin position="434"/>
        <end position="444"/>
    </location>
</feature>
<dbReference type="Proteomes" id="UP000177798">
    <property type="component" value="Chromosome 6"/>
</dbReference>